<evidence type="ECO:0000313" key="3">
    <source>
        <dbReference type="EMBL" id="GAA3156102.1"/>
    </source>
</evidence>
<dbReference type="Pfam" id="PF19054">
    <property type="entry name" value="DUF5753"/>
    <property type="match status" value="1"/>
</dbReference>
<feature type="domain" description="DUF5753" evidence="2">
    <location>
        <begin position="46"/>
        <end position="202"/>
    </location>
</feature>
<protein>
    <recommendedName>
        <fullName evidence="5">DUF397 domain-containing protein</fullName>
    </recommendedName>
</protein>
<dbReference type="EMBL" id="BAAAUT010000052">
    <property type="protein sequence ID" value="GAA3156102.1"/>
    <property type="molecule type" value="Genomic_DNA"/>
</dbReference>
<dbReference type="Pfam" id="PF04149">
    <property type="entry name" value="DUF397"/>
    <property type="match status" value="1"/>
</dbReference>
<dbReference type="Proteomes" id="UP001500320">
    <property type="component" value="Unassembled WGS sequence"/>
</dbReference>
<dbReference type="InterPro" id="IPR007278">
    <property type="entry name" value="DUF397"/>
</dbReference>
<evidence type="ECO:0000259" key="2">
    <source>
        <dbReference type="Pfam" id="PF19054"/>
    </source>
</evidence>
<sequence>MNTVPSLDERLDRLFGTPDGASFTRLYQRIVAQPGSPVWFRSWAEEIEPTARVLRSWDPLLIPGLPQPESYARHHFSQAPQITPDEVEERVRARLRRKRILDRDDPPLIIVLIDAGVLHRKVGGAEVMRDRLDHLLEIARRPTVHIQIVDPECPTGLPGAFVITGFPDGQPDPVQVGSSAAGRITAEQDVVAVIWKRYEAIRRGLSGVQVHHNDRGSETGMDLSAAVRRKSSFSGDNGGQCAEVATNLPGAVAVRDSKDPDGPKPIFTPAEWSAFIGGVEAGESASPA</sequence>
<evidence type="ECO:0008006" key="5">
    <source>
        <dbReference type="Google" id="ProtNLM"/>
    </source>
</evidence>
<dbReference type="InterPro" id="IPR043917">
    <property type="entry name" value="DUF5753"/>
</dbReference>
<comment type="caution">
    <text evidence="3">The sequence shown here is derived from an EMBL/GenBank/DDBJ whole genome shotgun (WGS) entry which is preliminary data.</text>
</comment>
<evidence type="ECO:0000313" key="4">
    <source>
        <dbReference type="Proteomes" id="UP001500320"/>
    </source>
</evidence>
<accession>A0ABP6NR94</accession>
<keyword evidence="4" id="KW-1185">Reference proteome</keyword>
<evidence type="ECO:0000259" key="1">
    <source>
        <dbReference type="Pfam" id="PF04149"/>
    </source>
</evidence>
<proteinExistence type="predicted"/>
<gene>
    <name evidence="3" type="ORF">GCM10010466_53790</name>
</gene>
<reference evidence="4" key="1">
    <citation type="journal article" date="2019" name="Int. J. Syst. Evol. Microbiol.">
        <title>The Global Catalogue of Microorganisms (GCM) 10K type strain sequencing project: providing services to taxonomists for standard genome sequencing and annotation.</title>
        <authorList>
            <consortium name="The Broad Institute Genomics Platform"/>
            <consortium name="The Broad Institute Genome Sequencing Center for Infectious Disease"/>
            <person name="Wu L."/>
            <person name="Ma J."/>
        </authorList>
    </citation>
    <scope>NUCLEOTIDE SEQUENCE [LARGE SCALE GENOMIC DNA]</scope>
    <source>
        <strain evidence="4">JCM 9373</strain>
    </source>
</reference>
<name>A0ABP6NR94_9ACTN</name>
<organism evidence="3 4">
    <name type="scientific">Planomonospora alba</name>
    <dbReference type="NCBI Taxonomy" id="161354"/>
    <lineage>
        <taxon>Bacteria</taxon>
        <taxon>Bacillati</taxon>
        <taxon>Actinomycetota</taxon>
        <taxon>Actinomycetes</taxon>
        <taxon>Streptosporangiales</taxon>
        <taxon>Streptosporangiaceae</taxon>
        <taxon>Planomonospora</taxon>
    </lineage>
</organism>
<feature type="domain" description="DUF397" evidence="1">
    <location>
        <begin position="229"/>
        <end position="279"/>
    </location>
</feature>